<keyword evidence="17" id="KW-1185">Reference proteome</keyword>
<dbReference type="GO" id="GO:0005886">
    <property type="term" value="C:plasma membrane"/>
    <property type="evidence" value="ECO:0000318"/>
    <property type="project" value="GO_Central"/>
</dbReference>
<evidence type="ECO:0000259" key="14">
    <source>
        <dbReference type="PROSITE" id="PS50011"/>
    </source>
</evidence>
<evidence type="ECO:0000256" key="1">
    <source>
        <dbReference type="ARBA" id="ARBA00004167"/>
    </source>
</evidence>
<reference evidence="15 17" key="1">
    <citation type="journal article" date="2017" name="Nature">
        <title>The sunflower genome provides insights into oil metabolism, flowering and Asterid evolution.</title>
        <authorList>
            <person name="Badouin H."/>
            <person name="Gouzy J."/>
            <person name="Grassa C.J."/>
            <person name="Murat F."/>
            <person name="Staton S.E."/>
            <person name="Cottret L."/>
            <person name="Lelandais-Briere C."/>
            <person name="Owens G.L."/>
            <person name="Carrere S."/>
            <person name="Mayjonade B."/>
            <person name="Legrand L."/>
            <person name="Gill N."/>
            <person name="Kane N.C."/>
            <person name="Bowers J.E."/>
            <person name="Hubner S."/>
            <person name="Bellec A."/>
            <person name="Berard A."/>
            <person name="Berges H."/>
            <person name="Blanchet N."/>
            <person name="Boniface M.C."/>
            <person name="Brunel D."/>
            <person name="Catrice O."/>
            <person name="Chaidir N."/>
            <person name="Claudel C."/>
            <person name="Donnadieu C."/>
            <person name="Faraut T."/>
            <person name="Fievet G."/>
            <person name="Helmstetter N."/>
            <person name="King M."/>
            <person name="Knapp S.J."/>
            <person name="Lai Z."/>
            <person name="Le Paslier M.C."/>
            <person name="Lippi Y."/>
            <person name="Lorenzon L."/>
            <person name="Mandel J.R."/>
            <person name="Marage G."/>
            <person name="Marchand G."/>
            <person name="Marquand E."/>
            <person name="Bret-Mestries E."/>
            <person name="Morien E."/>
            <person name="Nambeesan S."/>
            <person name="Nguyen T."/>
            <person name="Pegot-Espagnet P."/>
            <person name="Pouilly N."/>
            <person name="Raftis F."/>
            <person name="Sallet E."/>
            <person name="Schiex T."/>
            <person name="Thomas J."/>
            <person name="Vandecasteele C."/>
            <person name="Vares D."/>
            <person name="Vear F."/>
            <person name="Vautrin S."/>
            <person name="Crespi M."/>
            <person name="Mangin B."/>
            <person name="Burke J.M."/>
            <person name="Salse J."/>
            <person name="Munos S."/>
            <person name="Vincourt P."/>
            <person name="Rieseberg L.H."/>
            <person name="Langlade N.B."/>
        </authorList>
    </citation>
    <scope>NUCLEOTIDE SEQUENCE [LARGE SCALE GENOMIC DNA]</scope>
    <source>
        <strain evidence="17">cv. SF193</strain>
        <tissue evidence="15">Leaves</tissue>
    </source>
</reference>
<dbReference type="SMART" id="SM00220">
    <property type="entry name" value="S_TKc"/>
    <property type="match status" value="1"/>
</dbReference>
<dbReference type="Proteomes" id="UP000215914">
    <property type="component" value="Chromosome 3"/>
</dbReference>
<dbReference type="Pfam" id="PF07714">
    <property type="entry name" value="PK_Tyr_Ser-Thr"/>
    <property type="match status" value="1"/>
</dbReference>
<evidence type="ECO:0000256" key="2">
    <source>
        <dbReference type="ARBA" id="ARBA00022527"/>
    </source>
</evidence>
<evidence type="ECO:0000313" key="15">
    <source>
        <dbReference type="EMBL" id="KAF5812846.1"/>
    </source>
</evidence>
<dbReference type="EMBL" id="MNCJ02000318">
    <property type="protein sequence ID" value="KAF5812846.1"/>
    <property type="molecule type" value="Genomic_DNA"/>
</dbReference>
<keyword evidence="8 12" id="KW-0067">ATP-binding</keyword>
<dbReference type="Gene3D" id="1.10.510.10">
    <property type="entry name" value="Transferase(Phosphotransferase) domain 1"/>
    <property type="match status" value="1"/>
</dbReference>
<dbReference type="GO" id="GO:0004674">
    <property type="term" value="F:protein serine/threonine kinase activity"/>
    <property type="evidence" value="ECO:0007669"/>
    <property type="project" value="UniProtKB-KW"/>
</dbReference>
<evidence type="ECO:0000256" key="5">
    <source>
        <dbReference type="ARBA" id="ARBA00022692"/>
    </source>
</evidence>
<accession>A0A251V3U4</accession>
<evidence type="ECO:0000256" key="10">
    <source>
        <dbReference type="ARBA" id="ARBA00023136"/>
    </source>
</evidence>
<dbReference type="InterPro" id="IPR011009">
    <property type="entry name" value="Kinase-like_dom_sf"/>
</dbReference>
<keyword evidence="9" id="KW-1133">Transmembrane helix</keyword>
<dbReference type="Gene3D" id="3.30.200.20">
    <property type="entry name" value="Phosphorylase Kinase, domain 1"/>
    <property type="match status" value="1"/>
</dbReference>
<keyword evidence="7 16" id="KW-0418">Kinase</keyword>
<dbReference type="Gramene" id="mRNA:HanXRQr2_Chr03g0091251">
    <property type="protein sequence ID" value="CDS:HanXRQr2_Chr03g0091251.1"/>
    <property type="gene ID" value="HanXRQr2_Chr03g0091251"/>
</dbReference>
<evidence type="ECO:0000313" key="16">
    <source>
        <dbReference type="EMBL" id="OTG30297.1"/>
    </source>
</evidence>
<comment type="similarity">
    <text evidence="13">Belongs to the protein kinase superfamily.</text>
</comment>
<dbReference type="InterPro" id="IPR045272">
    <property type="entry name" value="ANXUR1/2-like"/>
</dbReference>
<dbReference type="PROSITE" id="PS00108">
    <property type="entry name" value="PROTEIN_KINASE_ST"/>
    <property type="match status" value="1"/>
</dbReference>
<dbReference type="OrthoDB" id="4062651at2759"/>
<protein>
    <submittedName>
        <fullName evidence="16">Putative serine/threonine/dual specificity protein kinase, catalytic domain-containing protein</fullName>
    </submittedName>
</protein>
<keyword evidence="11" id="KW-0675">Receptor</keyword>
<evidence type="ECO:0000256" key="11">
    <source>
        <dbReference type="ARBA" id="ARBA00023170"/>
    </source>
</evidence>
<sequence length="372" mass="41676">MIMYSAEGEDDQSSTTSARPCRLFSLVEIQSATMDFSDELVIGKGAFGKVYKGQISREKACHAVAIKRQDSMSNQGEPEFRSEIEMLSKLRHNHLVSLVGYCDDSKEMILVYEYMPNGTLYHHLHKAQTPLNWVQRMKIAIGAARGLDYLHTGVGTQHGVVHRDVKTSNILLDNNLEAMISDFGLSKIGPTNHSTSYVTGSVKGTFGYLDPDYFYTRKLTTKVDVYAFGVVLFELLSGRLAVDELYGEEECSLVMWAKKCVKERKIDQMVDPSIKGTIHPKCARGFAQIANRCVHSVPKERPTMSEVVASLQALQVQEKKYDYPVRSRGKTGFPSRIPEFLVSSTKLYIPEFLVSSTKLYTGAKVVIHPLLN</sequence>
<dbReference type="SUPFAM" id="SSF56112">
    <property type="entry name" value="Protein kinase-like (PK-like)"/>
    <property type="match status" value="1"/>
</dbReference>
<dbReference type="PANTHER" id="PTHR27003:SF328">
    <property type="entry name" value="PROTEIN KINASE DOMAIN-CONTAINING PROTEIN"/>
    <property type="match status" value="1"/>
</dbReference>
<evidence type="ECO:0000256" key="7">
    <source>
        <dbReference type="ARBA" id="ARBA00022777"/>
    </source>
</evidence>
<dbReference type="GO" id="GO:0004714">
    <property type="term" value="F:transmembrane receptor protein tyrosine kinase activity"/>
    <property type="evidence" value="ECO:0007669"/>
    <property type="project" value="InterPro"/>
</dbReference>
<evidence type="ECO:0000256" key="12">
    <source>
        <dbReference type="PROSITE-ProRule" id="PRU10141"/>
    </source>
</evidence>
<name>A0A251V3U4_HELAN</name>
<dbReference type="CDD" id="cd14066">
    <property type="entry name" value="STKc_IRAK"/>
    <property type="match status" value="1"/>
</dbReference>
<dbReference type="InterPro" id="IPR008271">
    <property type="entry name" value="Ser/Thr_kinase_AS"/>
</dbReference>
<dbReference type="GO" id="GO:0004672">
    <property type="term" value="F:protein kinase activity"/>
    <property type="evidence" value="ECO:0000318"/>
    <property type="project" value="GO_Central"/>
</dbReference>
<organism evidence="16 17">
    <name type="scientific">Helianthus annuus</name>
    <name type="common">Common sunflower</name>
    <dbReference type="NCBI Taxonomy" id="4232"/>
    <lineage>
        <taxon>Eukaryota</taxon>
        <taxon>Viridiplantae</taxon>
        <taxon>Streptophyta</taxon>
        <taxon>Embryophyta</taxon>
        <taxon>Tracheophyta</taxon>
        <taxon>Spermatophyta</taxon>
        <taxon>Magnoliopsida</taxon>
        <taxon>eudicotyledons</taxon>
        <taxon>Gunneridae</taxon>
        <taxon>Pentapetalae</taxon>
        <taxon>asterids</taxon>
        <taxon>campanulids</taxon>
        <taxon>Asterales</taxon>
        <taxon>Asteraceae</taxon>
        <taxon>Asteroideae</taxon>
        <taxon>Heliantheae alliance</taxon>
        <taxon>Heliantheae</taxon>
        <taxon>Helianthus</taxon>
    </lineage>
</organism>
<evidence type="ECO:0000256" key="4">
    <source>
        <dbReference type="ARBA" id="ARBA00022679"/>
    </source>
</evidence>
<reference evidence="16" key="2">
    <citation type="submission" date="2017-02" db="EMBL/GenBank/DDBJ databases">
        <title>Sunflower complete genome.</title>
        <authorList>
            <person name="Langlade N."/>
            <person name="Munos S."/>
        </authorList>
    </citation>
    <scope>NUCLEOTIDE SEQUENCE [LARGE SCALE GENOMIC DNA]</scope>
    <source>
        <tissue evidence="16">Leaves</tissue>
    </source>
</reference>
<dbReference type="InterPro" id="IPR017441">
    <property type="entry name" value="Protein_kinase_ATP_BS"/>
</dbReference>
<evidence type="ECO:0000256" key="3">
    <source>
        <dbReference type="ARBA" id="ARBA00022553"/>
    </source>
</evidence>
<keyword evidence="3" id="KW-0597">Phosphoprotein</keyword>
<evidence type="ECO:0000313" key="17">
    <source>
        <dbReference type="Proteomes" id="UP000215914"/>
    </source>
</evidence>
<dbReference type="EMBL" id="CM007892">
    <property type="protein sequence ID" value="OTG30297.1"/>
    <property type="molecule type" value="Genomic_DNA"/>
</dbReference>
<keyword evidence="2 13" id="KW-0723">Serine/threonine-protein kinase</keyword>
<dbReference type="AlphaFoldDB" id="A0A251V3U4"/>
<feature type="domain" description="Protein kinase" evidence="14">
    <location>
        <begin position="36"/>
        <end position="314"/>
    </location>
</feature>
<dbReference type="PROSITE" id="PS00107">
    <property type="entry name" value="PROTEIN_KINASE_ATP"/>
    <property type="match status" value="1"/>
</dbReference>
<keyword evidence="10" id="KW-0472">Membrane</keyword>
<gene>
    <name evidence="16" type="ORF">HannXRQ_Chr03g0062931</name>
    <name evidence="15" type="ORF">HanXRQr2_Chr03g0091251</name>
</gene>
<keyword evidence="5" id="KW-0812">Transmembrane</keyword>
<dbReference type="InterPro" id="IPR001245">
    <property type="entry name" value="Ser-Thr/Tyr_kinase_cat_dom"/>
</dbReference>
<dbReference type="FunFam" id="3.30.200.20:FF:000039">
    <property type="entry name" value="receptor-like protein kinase FERONIA"/>
    <property type="match status" value="1"/>
</dbReference>
<dbReference type="FunFam" id="1.10.510.10:FF:000146">
    <property type="entry name" value="LRR receptor-like serine/threonine-protein kinase IOS1"/>
    <property type="match status" value="1"/>
</dbReference>
<feature type="binding site" evidence="12">
    <location>
        <position position="67"/>
    </location>
    <ligand>
        <name>ATP</name>
        <dbReference type="ChEBI" id="CHEBI:30616"/>
    </ligand>
</feature>
<dbReference type="PROSITE" id="PS50011">
    <property type="entry name" value="PROTEIN_KINASE_DOM"/>
    <property type="match status" value="1"/>
</dbReference>
<evidence type="ECO:0000256" key="8">
    <source>
        <dbReference type="ARBA" id="ARBA00022840"/>
    </source>
</evidence>
<dbReference type="InParanoid" id="A0A251V3U4"/>
<evidence type="ECO:0000256" key="13">
    <source>
        <dbReference type="RuleBase" id="RU000304"/>
    </source>
</evidence>
<dbReference type="InterPro" id="IPR000719">
    <property type="entry name" value="Prot_kinase_dom"/>
</dbReference>
<keyword evidence="4 15" id="KW-0808">Transferase</keyword>
<reference evidence="15" key="3">
    <citation type="submission" date="2020-06" db="EMBL/GenBank/DDBJ databases">
        <title>Helianthus annuus Genome sequencing and assembly Release 2.</title>
        <authorList>
            <person name="Gouzy J."/>
            <person name="Langlade N."/>
            <person name="Munos S."/>
        </authorList>
    </citation>
    <scope>NUCLEOTIDE SEQUENCE</scope>
    <source>
        <tissue evidence="15">Leaves</tissue>
    </source>
</reference>
<dbReference type="OMA" id="WQEEEIS"/>
<dbReference type="GO" id="GO:0005524">
    <property type="term" value="F:ATP binding"/>
    <property type="evidence" value="ECO:0007669"/>
    <property type="project" value="UniProtKB-UniRule"/>
</dbReference>
<dbReference type="PANTHER" id="PTHR27003">
    <property type="entry name" value="OS07G0166700 PROTEIN"/>
    <property type="match status" value="1"/>
</dbReference>
<evidence type="ECO:0000256" key="6">
    <source>
        <dbReference type="ARBA" id="ARBA00022741"/>
    </source>
</evidence>
<proteinExistence type="inferred from homology"/>
<keyword evidence="6 12" id="KW-0547">Nucleotide-binding</keyword>
<evidence type="ECO:0000256" key="9">
    <source>
        <dbReference type="ARBA" id="ARBA00022989"/>
    </source>
</evidence>
<comment type="subcellular location">
    <subcellularLocation>
        <location evidence="1">Membrane</location>
        <topology evidence="1">Single-pass membrane protein</topology>
    </subcellularLocation>
</comment>